<evidence type="ECO:0000256" key="2">
    <source>
        <dbReference type="PROSITE-ProRule" id="PRU00352"/>
    </source>
</evidence>
<sequence length="355" mass="38232">MGKSTGSRAWFSLVQQILEGGEIEIYKTDSCPQMLEQTSVPVVAQRTKSCVKCGSCLSVIHSGGDRKGSGLPGRGLGVAGVAWATVLSFDPAMRMLLLALTVVLGTAVAFAPVPRITWEHREVQLVKFHESGIFNYSALLLSEDRDTLYVGAREAVFAVSALNISKKQHEVYWKVSEDKQARCAEKGKSKQAVKRVKWEPGRVEEDGCTPEADPWGTPVCGSVVSRPDSWRPERRADGAFPSLQTECLNYIRVLQPLSATALYVCGTNAFQPICDHLNLTSFTFLGRNEDGKGRCPFDPAQSYTSVMVGESCTVAVSVKGTAGSLVSQQPPSASLSGSPPSHGARLALLSEHTAL</sequence>
<dbReference type="GO" id="GO:0043931">
    <property type="term" value="P:ossification involved in bone maturation"/>
    <property type="evidence" value="ECO:0007669"/>
    <property type="project" value="TreeGrafter"/>
</dbReference>
<accession>A0A8J6DVU3</accession>
<evidence type="ECO:0000313" key="5">
    <source>
        <dbReference type="EMBL" id="KAG8520208.1"/>
    </source>
</evidence>
<dbReference type="GO" id="GO:0071526">
    <property type="term" value="P:semaphorin-plexin signaling pathway"/>
    <property type="evidence" value="ECO:0007669"/>
    <property type="project" value="TreeGrafter"/>
</dbReference>
<dbReference type="OrthoDB" id="9988752at2759"/>
<dbReference type="EMBL" id="JAGFMF010011576">
    <property type="protein sequence ID" value="KAG8520208.1"/>
    <property type="molecule type" value="Genomic_DNA"/>
</dbReference>
<dbReference type="GO" id="GO:0005615">
    <property type="term" value="C:extracellular space"/>
    <property type="evidence" value="ECO:0007669"/>
    <property type="project" value="TreeGrafter"/>
</dbReference>
<comment type="caution">
    <text evidence="2">Lacks conserved residue(s) required for the propagation of feature annotation.</text>
</comment>
<dbReference type="GO" id="GO:0030215">
    <property type="term" value="F:semaphorin receptor binding"/>
    <property type="evidence" value="ECO:0007669"/>
    <property type="project" value="InterPro"/>
</dbReference>
<dbReference type="InterPro" id="IPR036352">
    <property type="entry name" value="Semap_dom_sf"/>
</dbReference>
<keyword evidence="3" id="KW-0812">Transmembrane</keyword>
<proteinExistence type="predicted"/>
<protein>
    <submittedName>
        <fullName evidence="5">Semaphorin-4D</fullName>
    </submittedName>
</protein>
<evidence type="ECO:0000259" key="4">
    <source>
        <dbReference type="PROSITE" id="PS51004"/>
    </source>
</evidence>
<feature type="domain" description="Sema" evidence="4">
    <location>
        <begin position="105"/>
        <end position="355"/>
    </location>
</feature>
<dbReference type="PANTHER" id="PTHR11036:SF18">
    <property type="entry name" value="SEMAPHORIN-4D"/>
    <property type="match status" value="1"/>
</dbReference>
<organism evidence="5 6">
    <name type="scientific">Galemys pyrenaicus</name>
    <name type="common">Iberian desman</name>
    <name type="synonym">Pyrenean desman</name>
    <dbReference type="NCBI Taxonomy" id="202257"/>
    <lineage>
        <taxon>Eukaryota</taxon>
        <taxon>Metazoa</taxon>
        <taxon>Chordata</taxon>
        <taxon>Craniata</taxon>
        <taxon>Vertebrata</taxon>
        <taxon>Euteleostomi</taxon>
        <taxon>Mammalia</taxon>
        <taxon>Eutheria</taxon>
        <taxon>Laurasiatheria</taxon>
        <taxon>Eulipotyphla</taxon>
        <taxon>Talpidae</taxon>
        <taxon>Galemys</taxon>
    </lineage>
</organism>
<keyword evidence="3" id="KW-1133">Transmembrane helix</keyword>
<dbReference type="PROSITE" id="PS51004">
    <property type="entry name" value="SEMA"/>
    <property type="match status" value="1"/>
</dbReference>
<comment type="caution">
    <text evidence="5">The sequence shown here is derived from an EMBL/GenBank/DDBJ whole genome shotgun (WGS) entry which is preliminary data.</text>
</comment>
<dbReference type="InterPro" id="IPR027231">
    <property type="entry name" value="Semaphorin"/>
</dbReference>
<dbReference type="GO" id="GO:0007411">
    <property type="term" value="P:axon guidance"/>
    <property type="evidence" value="ECO:0007669"/>
    <property type="project" value="TreeGrafter"/>
</dbReference>
<name>A0A8J6DVU3_GALPY</name>
<dbReference type="PANTHER" id="PTHR11036">
    <property type="entry name" value="SEMAPHORIN"/>
    <property type="match status" value="1"/>
</dbReference>
<dbReference type="GO" id="GO:0005886">
    <property type="term" value="C:plasma membrane"/>
    <property type="evidence" value="ECO:0007669"/>
    <property type="project" value="TreeGrafter"/>
</dbReference>
<dbReference type="InterPro" id="IPR001627">
    <property type="entry name" value="Semap_dom"/>
</dbReference>
<dbReference type="Gene3D" id="2.130.10.10">
    <property type="entry name" value="YVTN repeat-like/Quinoprotein amine dehydrogenase"/>
    <property type="match status" value="1"/>
</dbReference>
<evidence type="ECO:0000256" key="3">
    <source>
        <dbReference type="SAM" id="Phobius"/>
    </source>
</evidence>
<dbReference type="GO" id="GO:0001755">
    <property type="term" value="P:neural crest cell migration"/>
    <property type="evidence" value="ECO:0007669"/>
    <property type="project" value="TreeGrafter"/>
</dbReference>
<keyword evidence="3" id="KW-0472">Membrane</keyword>
<dbReference type="GO" id="GO:0045499">
    <property type="term" value="F:chemorepellent activity"/>
    <property type="evidence" value="ECO:0007669"/>
    <property type="project" value="TreeGrafter"/>
</dbReference>
<dbReference type="GO" id="GO:0000122">
    <property type="term" value="P:negative regulation of transcription by RNA polymerase II"/>
    <property type="evidence" value="ECO:0007669"/>
    <property type="project" value="TreeGrafter"/>
</dbReference>
<keyword evidence="1" id="KW-0325">Glycoprotein</keyword>
<dbReference type="InterPro" id="IPR015943">
    <property type="entry name" value="WD40/YVTN_repeat-like_dom_sf"/>
</dbReference>
<reference evidence="5" key="1">
    <citation type="journal article" date="2021" name="Evol. Appl.">
        <title>The genome of the Pyrenean desman and the effects of bottlenecks and inbreeding on the genomic landscape of an endangered species.</title>
        <authorList>
            <person name="Escoda L."/>
            <person name="Castresana J."/>
        </authorList>
    </citation>
    <scope>NUCLEOTIDE SEQUENCE</scope>
    <source>
        <strain evidence="5">IBE-C5619</strain>
    </source>
</reference>
<dbReference type="GO" id="GO:0030335">
    <property type="term" value="P:positive regulation of cell migration"/>
    <property type="evidence" value="ECO:0007669"/>
    <property type="project" value="TreeGrafter"/>
</dbReference>
<dbReference type="AlphaFoldDB" id="A0A8J6DVU3"/>
<keyword evidence="6" id="KW-1185">Reference proteome</keyword>
<evidence type="ECO:0000313" key="6">
    <source>
        <dbReference type="Proteomes" id="UP000700334"/>
    </source>
</evidence>
<feature type="transmembrane region" description="Helical" evidence="3">
    <location>
        <begin position="95"/>
        <end position="113"/>
    </location>
</feature>
<dbReference type="Proteomes" id="UP000700334">
    <property type="component" value="Unassembled WGS sequence"/>
</dbReference>
<gene>
    <name evidence="5" type="ORF">J0S82_004171</name>
</gene>
<dbReference type="SUPFAM" id="SSF101912">
    <property type="entry name" value="Sema domain"/>
    <property type="match status" value="2"/>
</dbReference>
<evidence type="ECO:0000256" key="1">
    <source>
        <dbReference type="ARBA" id="ARBA00023180"/>
    </source>
</evidence>